<name>A0ABS0NJP0_9ACTN</name>
<proteinExistence type="predicted"/>
<comment type="caution">
    <text evidence="3">The sequence shown here is derived from an EMBL/GenBank/DDBJ whole genome shotgun (WGS) entry which is preliminary data.</text>
</comment>
<evidence type="ECO:0000256" key="1">
    <source>
        <dbReference type="SAM" id="MobiDB-lite"/>
    </source>
</evidence>
<protein>
    <recommendedName>
        <fullName evidence="5">Lipoprotein</fullName>
    </recommendedName>
</protein>
<accession>A0ABS0NJP0</accession>
<evidence type="ECO:0000313" key="3">
    <source>
        <dbReference type="EMBL" id="MBH5335373.1"/>
    </source>
</evidence>
<keyword evidence="4" id="KW-1185">Reference proteome</keyword>
<evidence type="ECO:0000256" key="2">
    <source>
        <dbReference type="SAM" id="SignalP"/>
    </source>
</evidence>
<dbReference type="PROSITE" id="PS51257">
    <property type="entry name" value="PROKAR_LIPOPROTEIN"/>
    <property type="match status" value="1"/>
</dbReference>
<dbReference type="Proteomes" id="UP000807371">
    <property type="component" value="Unassembled WGS sequence"/>
</dbReference>
<dbReference type="EMBL" id="JACYXC010000001">
    <property type="protein sequence ID" value="MBH5335373.1"/>
    <property type="molecule type" value="Genomic_DNA"/>
</dbReference>
<reference evidence="3 4" key="1">
    <citation type="submission" date="2020-09" db="EMBL/GenBank/DDBJ databases">
        <title>Biosynthesis of the nuclear factor of activated T cells inhibitor NFAT-133 and its congeners in Streptomyces pactum.</title>
        <authorList>
            <person name="Zhou W."/>
            <person name="Posri P."/>
            <person name="Abugrain M.E."/>
            <person name="Weisberg A.J."/>
            <person name="Chang J.H."/>
            <person name="Mahmud T."/>
        </authorList>
    </citation>
    <scope>NUCLEOTIDE SEQUENCE [LARGE SCALE GENOMIC DNA]</scope>
    <source>
        <strain evidence="3 4">ATCC 27456</strain>
    </source>
</reference>
<feature type="region of interest" description="Disordered" evidence="1">
    <location>
        <begin position="22"/>
        <end position="55"/>
    </location>
</feature>
<feature type="chain" id="PRO_5046149300" description="Lipoprotein" evidence="2">
    <location>
        <begin position="24"/>
        <end position="258"/>
    </location>
</feature>
<gene>
    <name evidence="3" type="ORF">IHE55_11430</name>
</gene>
<keyword evidence="2" id="KW-0732">Signal</keyword>
<feature type="compositionally biased region" description="Basic and acidic residues" evidence="1">
    <location>
        <begin position="29"/>
        <end position="42"/>
    </location>
</feature>
<dbReference type="RefSeq" id="WP_197988940.1">
    <property type="nucleotide sequence ID" value="NZ_JACYXC010000001.1"/>
</dbReference>
<sequence length="258" mass="26453">MKKSVYRVVAAAAMVATLGLATACGGDDSSGKDKDKGGKGSDKATTAPPAASGAEPLTAAQLEKASLETKDGQGFAVTKMTDKEIAEGGSAKSDKAECQPVAALLGTDFDPAPVASTYRNYAMADAATASENPEAALLGMVRLSAHKPGDAEKVMTSVRDALKACGGGFTVTDGQGEKQVVTEAKEVLIPEAGDESLGLVLSNKNKEEGNVKFILVRSGAQVVTFFGFNMADPEQPEVPQVLVSTQVTKIEKAAKAKG</sequence>
<evidence type="ECO:0008006" key="5">
    <source>
        <dbReference type="Google" id="ProtNLM"/>
    </source>
</evidence>
<feature type="signal peptide" evidence="2">
    <location>
        <begin position="1"/>
        <end position="23"/>
    </location>
</feature>
<organism evidence="3 4">
    <name type="scientific">Streptomyces pactum</name>
    <dbReference type="NCBI Taxonomy" id="68249"/>
    <lineage>
        <taxon>Bacteria</taxon>
        <taxon>Bacillati</taxon>
        <taxon>Actinomycetota</taxon>
        <taxon>Actinomycetes</taxon>
        <taxon>Kitasatosporales</taxon>
        <taxon>Streptomycetaceae</taxon>
        <taxon>Streptomyces</taxon>
    </lineage>
</organism>
<evidence type="ECO:0000313" key="4">
    <source>
        <dbReference type="Proteomes" id="UP000807371"/>
    </source>
</evidence>